<protein>
    <submittedName>
        <fullName evidence="1">Uncharacterized protein</fullName>
    </submittedName>
</protein>
<dbReference type="EMBL" id="VITO01000013">
    <property type="protein sequence ID" value="TWB23854.1"/>
    <property type="molecule type" value="Genomic_DNA"/>
</dbReference>
<reference evidence="1 2" key="1">
    <citation type="submission" date="2019-06" db="EMBL/GenBank/DDBJ databases">
        <title>Genomic Encyclopedia of Type Strains, Phase IV (KMG-V): Genome sequencing to study the core and pangenomes of soil and plant-associated prokaryotes.</title>
        <authorList>
            <person name="Whitman W."/>
        </authorList>
    </citation>
    <scope>NUCLEOTIDE SEQUENCE [LARGE SCALE GENOMIC DNA]</scope>
    <source>
        <strain evidence="1 2">BR 11865</strain>
    </source>
</reference>
<dbReference type="AlphaFoldDB" id="A0A560FQG1"/>
<name>A0A560FQG1_9PROT</name>
<organism evidence="1 2">
    <name type="scientific">Nitrospirillum amazonense</name>
    <dbReference type="NCBI Taxonomy" id="28077"/>
    <lineage>
        <taxon>Bacteria</taxon>
        <taxon>Pseudomonadati</taxon>
        <taxon>Pseudomonadota</taxon>
        <taxon>Alphaproteobacteria</taxon>
        <taxon>Rhodospirillales</taxon>
        <taxon>Azospirillaceae</taxon>
        <taxon>Nitrospirillum</taxon>
    </lineage>
</organism>
<sequence>MTLLNGGVEGLLLQSDGDAWIAVQKDVIRTLDLTKGQERSRQQMRPR</sequence>
<comment type="caution">
    <text evidence="1">The sequence shown here is derived from an EMBL/GenBank/DDBJ whole genome shotgun (WGS) entry which is preliminary data.</text>
</comment>
<keyword evidence="2" id="KW-1185">Reference proteome</keyword>
<accession>A0A560FQG1</accession>
<evidence type="ECO:0000313" key="2">
    <source>
        <dbReference type="Proteomes" id="UP000316545"/>
    </source>
</evidence>
<dbReference type="Proteomes" id="UP000316545">
    <property type="component" value="Unassembled WGS sequence"/>
</dbReference>
<evidence type="ECO:0000313" key="1">
    <source>
        <dbReference type="EMBL" id="TWB23854.1"/>
    </source>
</evidence>
<gene>
    <name evidence="1" type="ORF">FBZ88_11324</name>
</gene>
<proteinExistence type="predicted"/>